<comment type="caution">
    <text evidence="3">The sequence shown here is derived from an EMBL/GenBank/DDBJ whole genome shotgun (WGS) entry which is preliminary data.</text>
</comment>
<dbReference type="InterPro" id="IPR011009">
    <property type="entry name" value="Kinase-like_dom_sf"/>
</dbReference>
<evidence type="ECO:0000313" key="3">
    <source>
        <dbReference type="EMBL" id="MFC5971068.1"/>
    </source>
</evidence>
<dbReference type="RefSeq" id="WP_247413982.1">
    <property type="nucleotide sequence ID" value="NZ_JALLGW010000001.1"/>
</dbReference>
<dbReference type="PANTHER" id="PTHR21310">
    <property type="entry name" value="AMINOGLYCOSIDE PHOSPHOTRANSFERASE-RELATED-RELATED"/>
    <property type="match status" value="1"/>
</dbReference>
<proteinExistence type="predicted"/>
<evidence type="ECO:0000259" key="2">
    <source>
        <dbReference type="Pfam" id="PF01636"/>
    </source>
</evidence>
<dbReference type="AlphaFoldDB" id="A0ABD5RL67"/>
<dbReference type="SUPFAM" id="SSF56112">
    <property type="entry name" value="Protein kinase-like (PK-like)"/>
    <property type="match status" value="1"/>
</dbReference>
<keyword evidence="4" id="KW-1185">Reference proteome</keyword>
<name>A0ABD5RL67_9EURY</name>
<protein>
    <submittedName>
        <fullName evidence="3">Phosphotransferase family protein</fullName>
    </submittedName>
</protein>
<reference evidence="3 4" key="1">
    <citation type="journal article" date="2019" name="Int. J. Syst. Evol. Microbiol.">
        <title>The Global Catalogue of Microorganisms (GCM) 10K type strain sequencing project: providing services to taxonomists for standard genome sequencing and annotation.</title>
        <authorList>
            <consortium name="The Broad Institute Genomics Platform"/>
            <consortium name="The Broad Institute Genome Sequencing Center for Infectious Disease"/>
            <person name="Wu L."/>
            <person name="Ma J."/>
        </authorList>
    </citation>
    <scope>NUCLEOTIDE SEQUENCE [LARGE SCALE GENOMIC DNA]</scope>
    <source>
        <strain evidence="3 4">CGMCC 1.12543</strain>
    </source>
</reference>
<evidence type="ECO:0000256" key="1">
    <source>
        <dbReference type="SAM" id="MobiDB-lite"/>
    </source>
</evidence>
<feature type="region of interest" description="Disordered" evidence="1">
    <location>
        <begin position="1"/>
        <end position="24"/>
    </location>
</feature>
<dbReference type="PANTHER" id="PTHR21310:SF15">
    <property type="entry name" value="AMINOGLYCOSIDE PHOSPHOTRANSFERASE DOMAIN-CONTAINING PROTEIN"/>
    <property type="match status" value="1"/>
</dbReference>
<sequence>MDADDADHSDGQGGRNGRADRFDVDGQADVADPIATALDAAFPHRAVTDLTGTGPSWNELNETVGVAFADDERAYCKIATDGDGTRIRRERAVVDYVGANGDVPVPTVLASDPDARVPYLATAPVDGPNLLDEWDGADVTGRAALARRVGASLARLHRLRFDVPGHVVGGDADALDLDTASWTDVLLDWVEWYRGYSPSDRFDHHFDAVLDAVESNRGLLDDAPAALLHCDTAKPNCFVGDDAVGFLDWEIALVGDPVWDLHRGRCYLDGVRVTGPEAIVDGFFEGYRETADGLPAGYDERVPVYRPVWLLSWSGFFDNYLQFVEESPEELAEWVEREMDRRLGAIA</sequence>
<dbReference type="InterPro" id="IPR002575">
    <property type="entry name" value="Aminoglycoside_PTrfase"/>
</dbReference>
<organism evidence="3 4">
    <name type="scientific">Halomarina salina</name>
    <dbReference type="NCBI Taxonomy" id="1872699"/>
    <lineage>
        <taxon>Archaea</taxon>
        <taxon>Methanobacteriati</taxon>
        <taxon>Methanobacteriota</taxon>
        <taxon>Stenosarchaea group</taxon>
        <taxon>Halobacteria</taxon>
        <taxon>Halobacteriales</taxon>
        <taxon>Natronomonadaceae</taxon>
        <taxon>Halomarina</taxon>
    </lineage>
</organism>
<dbReference type="Pfam" id="PF01636">
    <property type="entry name" value="APH"/>
    <property type="match status" value="1"/>
</dbReference>
<dbReference type="EMBL" id="JBHSQH010000001">
    <property type="protein sequence ID" value="MFC5971068.1"/>
    <property type="molecule type" value="Genomic_DNA"/>
</dbReference>
<dbReference type="Gene3D" id="3.90.1200.10">
    <property type="match status" value="1"/>
</dbReference>
<accession>A0ABD5RL67</accession>
<evidence type="ECO:0000313" key="4">
    <source>
        <dbReference type="Proteomes" id="UP001596099"/>
    </source>
</evidence>
<feature type="domain" description="Aminoglycoside phosphotransferase" evidence="2">
    <location>
        <begin position="62"/>
        <end position="292"/>
    </location>
</feature>
<feature type="compositionally biased region" description="Basic and acidic residues" evidence="1">
    <location>
        <begin position="1"/>
        <end position="10"/>
    </location>
</feature>
<dbReference type="InterPro" id="IPR051678">
    <property type="entry name" value="AGP_Transferase"/>
</dbReference>
<gene>
    <name evidence="3" type="ORF">ACFPYI_06950</name>
</gene>
<dbReference type="Proteomes" id="UP001596099">
    <property type="component" value="Unassembled WGS sequence"/>
</dbReference>